<accession>A0A8T0CAY8</accession>
<reference evidence="1 2" key="1">
    <citation type="journal article" date="2012" name="J. Bacteriol.">
        <title>Genome sequence of the cycloprodigiosin-producing bacterial strain Pseudoalteromonas rubra ATCC 29570(T).</title>
        <authorList>
            <person name="Xie B.B."/>
            <person name="Shu Y.L."/>
            <person name="Qin Q.L."/>
            <person name="Rong J.C."/>
            <person name="Zhang X.Y."/>
            <person name="Chen X.L."/>
            <person name="Zhou B.C."/>
            <person name="Zhang Y.Z."/>
        </authorList>
    </citation>
    <scope>NUCLEOTIDE SEQUENCE [LARGE SCALE GENOMIC DNA]</scope>
    <source>
        <strain evidence="1 2">DSM 6842</strain>
    </source>
</reference>
<evidence type="ECO:0000313" key="2">
    <source>
        <dbReference type="Proteomes" id="UP000016480"/>
    </source>
</evidence>
<sequence>MLRHDESQGTLPGTVSYWPPAVPEIMTPTMVACHGLQAKAS</sequence>
<name>A0A8T0CAY8_9GAMM</name>
<organism evidence="1 2">
    <name type="scientific">Pseudoalteromonas rubra</name>
    <dbReference type="NCBI Taxonomy" id="43658"/>
    <lineage>
        <taxon>Bacteria</taxon>
        <taxon>Pseudomonadati</taxon>
        <taxon>Pseudomonadota</taxon>
        <taxon>Gammaproteobacteria</taxon>
        <taxon>Alteromonadales</taxon>
        <taxon>Pseudoalteromonadaceae</taxon>
        <taxon>Pseudoalteromonas</taxon>
    </lineage>
</organism>
<evidence type="ECO:0000313" key="1">
    <source>
        <dbReference type="EMBL" id="KAF7787750.1"/>
    </source>
</evidence>
<gene>
    <name evidence="1" type="ORF">PRUB_a2231</name>
</gene>
<proteinExistence type="predicted"/>
<dbReference type="AlphaFoldDB" id="A0A8T0CAY8"/>
<dbReference type="Proteomes" id="UP000016480">
    <property type="component" value="Unassembled WGS sequence"/>
</dbReference>
<comment type="caution">
    <text evidence="1">The sequence shown here is derived from an EMBL/GenBank/DDBJ whole genome shotgun (WGS) entry which is preliminary data.</text>
</comment>
<dbReference type="EMBL" id="AHCD03000027">
    <property type="protein sequence ID" value="KAF7787750.1"/>
    <property type="molecule type" value="Genomic_DNA"/>
</dbReference>
<protein>
    <submittedName>
        <fullName evidence="1">Uncharacterized protein</fullName>
    </submittedName>
</protein>